<accession>A0A0H4XWQ2</accession>
<proteinExistence type="predicted"/>
<evidence type="ECO:0000313" key="4">
    <source>
        <dbReference type="Proteomes" id="UP000105007"/>
    </source>
</evidence>
<keyword evidence="1" id="KW-1133">Transmembrane helix</keyword>
<reference evidence="3 4" key="1">
    <citation type="journal article" date="2015" name="J. Virol.">
        <title>Salmon gill poxvirus, the deepest representative of the Chordopoxvirinae.</title>
        <authorList>
            <person name="Gjessing M.C."/>
            <person name="Yutin N."/>
            <person name="Tengs T."/>
            <person name="Senkevich T."/>
            <person name="Koonin E.V."/>
            <person name="Ronning H.P."/>
            <person name="Alarson M."/>
            <person name="Ylving S."/>
            <person name="Lie K.-I."/>
            <person name="Saure B."/>
            <person name="Tran L."/>
            <person name="Moss B."/>
            <person name="Dale O.B."/>
        </authorList>
    </citation>
    <scope>NUCLEOTIDE SEQUENCE [LARGE SCALE GENOMIC DNA]</scope>
    <source>
        <strain evidence="3">2012-04-F277-L3G</strain>
    </source>
</reference>
<feature type="domain" description="Poxvirus B22R protein C-terminal" evidence="2">
    <location>
        <begin position="348"/>
        <end position="464"/>
    </location>
</feature>
<dbReference type="GeneID" id="25392326"/>
<keyword evidence="1" id="KW-0812">Transmembrane</keyword>
<dbReference type="Proteomes" id="UP000105007">
    <property type="component" value="Segment"/>
</dbReference>
<name>A0A0H4XWQ2_9POXV</name>
<dbReference type="InterPro" id="IPR025128">
    <property type="entry name" value="Poxvirus_B22R_C_dom"/>
</dbReference>
<dbReference type="Pfam" id="PF13168">
    <property type="entry name" value="Poxvirus_B22R_C"/>
    <property type="match status" value="1"/>
</dbReference>
<feature type="transmembrane region" description="Helical" evidence="1">
    <location>
        <begin position="964"/>
        <end position="985"/>
    </location>
</feature>
<keyword evidence="4" id="KW-1185">Reference proteome</keyword>
<gene>
    <name evidence="3" type="ORF">SGPV159</name>
</gene>
<organism evidence="3 4">
    <name type="scientific">Salmon gill poxvirus</name>
    <dbReference type="NCBI Taxonomy" id="1680908"/>
    <lineage>
        <taxon>Viruses</taxon>
        <taxon>Varidnaviria</taxon>
        <taxon>Bamfordvirae</taxon>
        <taxon>Nucleocytoviricota</taxon>
        <taxon>Pokkesviricetes</taxon>
        <taxon>Chitovirales</taxon>
        <taxon>Poxviridae</taxon>
        <taxon>Chordopoxvirinae</taxon>
        <taxon>Salmonpoxvirus</taxon>
        <taxon>Salmonpoxvirus gillpox</taxon>
        <taxon>Salmon gillpox virus</taxon>
    </lineage>
</organism>
<dbReference type="RefSeq" id="YP_009162531.1">
    <property type="nucleotide sequence ID" value="NC_027707.1"/>
</dbReference>
<evidence type="ECO:0000256" key="1">
    <source>
        <dbReference type="SAM" id="Phobius"/>
    </source>
</evidence>
<sequence length="1004" mass="113687">MLTLIFLLIVPANAWSNISGKPEFSLEKTVESPDLKKGVVKLQVPWSVDVLDVLNKYDFDSVRPNVTDQIDLYHGILDQCTDETTEHDRLLLFWSTLQTSTKTIQQLVNQLPVSLLKKCFTKDITYKTNKNTTEITTIKTEEYSGTFTKANLQTSMDDPDDFYKFEQMKIIGGDPGKTTTWETLNKKEDFMFNIKLIPVYTPMNYSDPMFYHNRSSPILENVYDIWREYKKLYPAFVMDAIEKIDKAQSAHDENSHDENYYDSDTDLYSIDQVSIDSKLEKSLSTNNRPELLSLFFEGLQTTGMTGMAVSRSAVGSIMSGAVGMAGYLGQAILLLTQINQIPPAPETPYQHQVFLSKTGQRHCNNPAVPLTVYAGSSLYNSNSSMLTDTLQTIVTVTTGSGIINDKIRVGCWNSMLKSLTVSSNKILKFDKTEGAIHHWHILNLDHHLRTHNILEFTCGAEPTLKFIGEPYQEVKIWRPTDTTGDSMRACTEHPLKQIGWNTLAGCSLNPVDTLQGHYTCGQLLAGSSKSDEKFILMTDIVADSMVKIFEFDQNQEFDMDFVHSKAARSYCKGGLVNGCVWPENLWKYNDKKKQRTFKVGLSADFSRFQFVCPSGTNLRVINDTAGHIEWTVSETGQVDIFVDGIFSTISMECHDPDFVTDRFTFHKVSGDEDVSTEVEVTDYRVDWFKTHYDPLYSDDKSKVSSLKVGGIYFTLKSGSWRSNSGESVCVIDDEQLECSGVATNIPLTFQFKTDAPKVISETTFLFRDMTFEKSKNSHIMIPVEIISQMKKLETLLTLGTSKFSEILNKAEFKQWPGQVYVTAQAIIDDFTQAEEAEAYFKQEVRDELVKLQKEVSHSLGSDPDMYCCYDNKTTTLEFWKDDWSCQGLHGCFEKASVMWPVDLFDVFDTIVNVKEIILKMIHVMVELNSADEIMTHDVVTLTEIETIQQIIDRLDEPRMVEHSVVPYLCAIFVGGFFGIVIGSLIRVKTSDDHKRGIVITDPSS</sequence>
<dbReference type="KEGG" id="vg:25392326"/>
<dbReference type="EMBL" id="KT159937">
    <property type="protein sequence ID" value="AKR04283.1"/>
    <property type="molecule type" value="Genomic_DNA"/>
</dbReference>
<evidence type="ECO:0000313" key="3">
    <source>
        <dbReference type="EMBL" id="AKR04283.1"/>
    </source>
</evidence>
<protein>
    <submittedName>
        <fullName evidence="3">B22R protein</fullName>
    </submittedName>
</protein>
<evidence type="ECO:0000259" key="2">
    <source>
        <dbReference type="Pfam" id="PF13168"/>
    </source>
</evidence>
<keyword evidence="1" id="KW-0472">Membrane</keyword>